<dbReference type="Proteomes" id="UP000010296">
    <property type="component" value="Unassembled WGS sequence"/>
</dbReference>
<comment type="caution">
    <text evidence="1">The sequence shown here is derived from an EMBL/GenBank/DDBJ whole genome shotgun (WGS) entry which is preliminary data.</text>
</comment>
<dbReference type="HOGENOM" id="CLU_3135205_0_0_9"/>
<name>E6LGD6_ENTI1</name>
<dbReference type="STRING" id="888064.HMPREF9088_1426"/>
<sequence>MTLKKALFIKGFILVDKINRLLLHQRFKALFFKKHLSDATKKLLWGIIHFMFNLRRFLVRV</sequence>
<gene>
    <name evidence="1" type="ORF">HMPREF9088_1426</name>
</gene>
<dbReference type="OrthoDB" id="2186424at2"/>
<reference evidence="1 2" key="1">
    <citation type="submission" date="2010-12" db="EMBL/GenBank/DDBJ databases">
        <authorList>
            <person name="Muzny D."/>
            <person name="Qin X."/>
            <person name="Deng J."/>
            <person name="Jiang H."/>
            <person name="Liu Y."/>
            <person name="Qu J."/>
            <person name="Song X.-Z."/>
            <person name="Zhang L."/>
            <person name="Thornton R."/>
            <person name="Coyle M."/>
            <person name="Francisco L."/>
            <person name="Jackson L."/>
            <person name="Javaid M."/>
            <person name="Korchina V."/>
            <person name="Kovar C."/>
            <person name="Mata R."/>
            <person name="Mathew T."/>
            <person name="Ngo R."/>
            <person name="Nguyen L."/>
            <person name="Nguyen N."/>
            <person name="Okwuonu G."/>
            <person name="Ongeri F."/>
            <person name="Pham C."/>
            <person name="Simmons D."/>
            <person name="Wilczek-Boney K."/>
            <person name="Hale W."/>
            <person name="Jakkamsetti A."/>
            <person name="Pham P."/>
            <person name="Ruth R."/>
            <person name="San Lucas F."/>
            <person name="Warren J."/>
            <person name="Zhang J."/>
            <person name="Zhao Z."/>
            <person name="Zhou C."/>
            <person name="Zhu D."/>
            <person name="Lee S."/>
            <person name="Bess C."/>
            <person name="Blankenburg K."/>
            <person name="Forbes L."/>
            <person name="Fu Q."/>
            <person name="Gubbala S."/>
            <person name="Hirani K."/>
            <person name="Jayaseelan J.C."/>
            <person name="Lara F."/>
            <person name="Munidasa M."/>
            <person name="Palculict T."/>
            <person name="Patil S."/>
            <person name="Pu L.-L."/>
            <person name="Saada N."/>
            <person name="Tang L."/>
            <person name="Weissenberger G."/>
            <person name="Zhu Y."/>
            <person name="Hemphill L."/>
            <person name="Shang Y."/>
            <person name="Youmans B."/>
            <person name="Ayvaz T."/>
            <person name="Ross M."/>
            <person name="Santibanez J."/>
            <person name="Aqrawi P."/>
            <person name="Gross S."/>
            <person name="Joshi V."/>
            <person name="Fowler G."/>
            <person name="Nazareth L."/>
            <person name="Reid J."/>
            <person name="Worley K."/>
            <person name="Petrosino J."/>
            <person name="Highlander S."/>
            <person name="Gibbs R."/>
        </authorList>
    </citation>
    <scope>NUCLEOTIDE SEQUENCE [LARGE SCALE GENOMIC DNA]</scope>
    <source>
        <strain evidence="2">DSM 15952 / CCUG 50447 / LMG 22039 / TP 1.5</strain>
    </source>
</reference>
<evidence type="ECO:0000313" key="1">
    <source>
        <dbReference type="EMBL" id="EFU73700.1"/>
    </source>
</evidence>
<accession>E6LGD6</accession>
<protein>
    <submittedName>
        <fullName evidence="1">Uncharacterized protein</fullName>
    </submittedName>
</protein>
<proteinExistence type="predicted"/>
<organism evidence="1 2">
    <name type="scientific">Enterococcus italicus (strain DSM 15952 / CCUG 50447 / LMG 22039 / TP 1.5)</name>
    <dbReference type="NCBI Taxonomy" id="888064"/>
    <lineage>
        <taxon>Bacteria</taxon>
        <taxon>Bacillati</taxon>
        <taxon>Bacillota</taxon>
        <taxon>Bacilli</taxon>
        <taxon>Lactobacillales</taxon>
        <taxon>Enterococcaceae</taxon>
        <taxon>Enterococcus</taxon>
    </lineage>
</organism>
<dbReference type="EMBL" id="AEPV01000060">
    <property type="protein sequence ID" value="EFU73700.1"/>
    <property type="molecule type" value="Genomic_DNA"/>
</dbReference>
<evidence type="ECO:0000313" key="2">
    <source>
        <dbReference type="Proteomes" id="UP000010296"/>
    </source>
</evidence>
<keyword evidence="2" id="KW-1185">Reference proteome</keyword>
<dbReference type="AlphaFoldDB" id="E6LGD6"/>